<reference evidence="2 3" key="1">
    <citation type="submission" date="2018-06" db="EMBL/GenBank/DDBJ databases">
        <title>Comparative genomics reveals the genomic features of Rhizophagus irregularis, R. cerebriforme, R. diaphanum and Gigaspora rosea, and their symbiotic lifestyle signature.</title>
        <authorList>
            <person name="Morin E."/>
            <person name="San Clemente H."/>
            <person name="Chen E.C.H."/>
            <person name="De La Providencia I."/>
            <person name="Hainaut M."/>
            <person name="Kuo A."/>
            <person name="Kohler A."/>
            <person name="Murat C."/>
            <person name="Tang N."/>
            <person name="Roy S."/>
            <person name="Loubradou J."/>
            <person name="Henrissat B."/>
            <person name="Grigoriev I.V."/>
            <person name="Corradi N."/>
            <person name="Roux C."/>
            <person name="Martin F.M."/>
        </authorList>
    </citation>
    <scope>NUCLEOTIDE SEQUENCE [LARGE SCALE GENOMIC DNA]</scope>
    <source>
        <strain evidence="2 3">DAOM 194757</strain>
    </source>
</reference>
<evidence type="ECO:0008006" key="4">
    <source>
        <dbReference type="Google" id="ProtNLM"/>
    </source>
</evidence>
<gene>
    <name evidence="2" type="ORF">C2G38_2099089</name>
</gene>
<dbReference type="Proteomes" id="UP000266673">
    <property type="component" value="Unassembled WGS sequence"/>
</dbReference>
<evidence type="ECO:0000256" key="1">
    <source>
        <dbReference type="SAM" id="SignalP"/>
    </source>
</evidence>
<evidence type="ECO:0000313" key="2">
    <source>
        <dbReference type="EMBL" id="RIB13131.1"/>
    </source>
</evidence>
<accession>A0A397UU19</accession>
<keyword evidence="3" id="KW-1185">Reference proteome</keyword>
<keyword evidence="1" id="KW-0732">Signal</keyword>
<organism evidence="2 3">
    <name type="scientific">Gigaspora rosea</name>
    <dbReference type="NCBI Taxonomy" id="44941"/>
    <lineage>
        <taxon>Eukaryota</taxon>
        <taxon>Fungi</taxon>
        <taxon>Fungi incertae sedis</taxon>
        <taxon>Mucoromycota</taxon>
        <taxon>Glomeromycotina</taxon>
        <taxon>Glomeromycetes</taxon>
        <taxon>Diversisporales</taxon>
        <taxon>Gigasporaceae</taxon>
        <taxon>Gigaspora</taxon>
    </lineage>
</organism>
<dbReference type="EMBL" id="QKWP01000953">
    <property type="protein sequence ID" value="RIB13131.1"/>
    <property type="molecule type" value="Genomic_DNA"/>
</dbReference>
<comment type="caution">
    <text evidence="2">The sequence shown here is derived from an EMBL/GenBank/DDBJ whole genome shotgun (WGS) entry which is preliminary data.</text>
</comment>
<protein>
    <recommendedName>
        <fullName evidence="4">Membrane anchor Opy2 N-terminal domain-containing protein</fullName>
    </recommendedName>
</protein>
<feature type="signal peptide" evidence="1">
    <location>
        <begin position="1"/>
        <end position="27"/>
    </location>
</feature>
<dbReference type="AlphaFoldDB" id="A0A397UU19"/>
<proteinExistence type="predicted"/>
<feature type="chain" id="PRO_5017445571" description="Membrane anchor Opy2 N-terminal domain-containing protein" evidence="1">
    <location>
        <begin position="28"/>
        <end position="57"/>
    </location>
</feature>
<name>A0A397UU19_9GLOM</name>
<evidence type="ECO:0000313" key="3">
    <source>
        <dbReference type="Proteomes" id="UP000266673"/>
    </source>
</evidence>
<sequence>MFRMRDFLIFLAIALLIMVQINIQVESTPLVCKPCPPCGGAVVKRYSCYTICPACAY</sequence>